<evidence type="ECO:0000313" key="2">
    <source>
        <dbReference type="EMBL" id="KSA01084.1"/>
    </source>
</evidence>
<comment type="caution">
    <text evidence="2">The sequence shown here is derived from an EMBL/GenBank/DDBJ whole genome shotgun (WGS) entry which is preliminary data.</text>
</comment>
<feature type="compositionally biased region" description="Basic and acidic residues" evidence="1">
    <location>
        <begin position="90"/>
        <end position="114"/>
    </location>
</feature>
<feature type="compositionally biased region" description="Basic and acidic residues" evidence="1">
    <location>
        <begin position="141"/>
        <end position="151"/>
    </location>
</feature>
<accession>A0A0V1PY92</accession>
<dbReference type="RefSeq" id="XP_015467186.1">
    <property type="nucleotide sequence ID" value="XM_015611981.1"/>
</dbReference>
<reference evidence="2 3" key="1">
    <citation type="submission" date="2015-11" db="EMBL/GenBank/DDBJ databases">
        <title>The genome of Debaryomyces fabryi.</title>
        <authorList>
            <person name="Tafer H."/>
            <person name="Lopandic K."/>
        </authorList>
    </citation>
    <scope>NUCLEOTIDE SEQUENCE [LARGE SCALE GENOMIC DNA]</scope>
    <source>
        <strain evidence="2 3">CBS 789</strain>
    </source>
</reference>
<evidence type="ECO:0008006" key="4">
    <source>
        <dbReference type="Google" id="ProtNLM"/>
    </source>
</evidence>
<feature type="compositionally biased region" description="Acidic residues" evidence="1">
    <location>
        <begin position="131"/>
        <end position="140"/>
    </location>
</feature>
<dbReference type="EMBL" id="LMYN01000064">
    <property type="protein sequence ID" value="KSA01084.1"/>
    <property type="molecule type" value="Genomic_DNA"/>
</dbReference>
<dbReference type="Proteomes" id="UP000054251">
    <property type="component" value="Unassembled WGS sequence"/>
</dbReference>
<dbReference type="OrthoDB" id="4084022at2759"/>
<dbReference type="GeneID" id="26840161"/>
<feature type="compositionally biased region" description="Basic residues" evidence="1">
    <location>
        <begin position="178"/>
        <end position="187"/>
    </location>
</feature>
<feature type="region of interest" description="Disordered" evidence="1">
    <location>
        <begin position="72"/>
        <end position="187"/>
    </location>
</feature>
<protein>
    <recommendedName>
        <fullName evidence="4">M-phase phosphoprotein 6</fullName>
    </recommendedName>
</protein>
<sequence length="187" mass="21494">MSSLSDRVMNMKFMRKTDGDKEDNNKAEQQKKIKDMSEWVLPNSTKIIAKNQSSNVIQSIGYASINSFSMDEKDEELNDTPMPANVGRKTWGEPELKKGSETELDITKLKDSIPKRKGKNAKKNDNKSEEQSNEPDQESELDTKDFLESLWKKNSTPTDKGSAKRKTDKKDEYVPDIKKKRKRFNNV</sequence>
<proteinExistence type="predicted"/>
<feature type="region of interest" description="Disordered" evidence="1">
    <location>
        <begin position="1"/>
        <end position="37"/>
    </location>
</feature>
<name>A0A0V1PY92_9ASCO</name>
<feature type="compositionally biased region" description="Basic and acidic residues" evidence="1">
    <location>
        <begin position="15"/>
        <end position="37"/>
    </location>
</feature>
<gene>
    <name evidence="2" type="ORF">AC631_03152</name>
</gene>
<dbReference type="Pfam" id="PF10175">
    <property type="entry name" value="MPP6"/>
    <property type="match status" value="1"/>
</dbReference>
<organism evidence="2 3">
    <name type="scientific">Debaryomyces fabryi</name>
    <dbReference type="NCBI Taxonomy" id="58627"/>
    <lineage>
        <taxon>Eukaryota</taxon>
        <taxon>Fungi</taxon>
        <taxon>Dikarya</taxon>
        <taxon>Ascomycota</taxon>
        <taxon>Saccharomycotina</taxon>
        <taxon>Pichiomycetes</taxon>
        <taxon>Debaryomycetaceae</taxon>
        <taxon>Debaryomyces</taxon>
    </lineage>
</organism>
<feature type="compositionally biased region" description="Basic and acidic residues" evidence="1">
    <location>
        <begin position="168"/>
        <end position="177"/>
    </location>
</feature>
<evidence type="ECO:0000313" key="3">
    <source>
        <dbReference type="Proteomes" id="UP000054251"/>
    </source>
</evidence>
<evidence type="ECO:0000256" key="1">
    <source>
        <dbReference type="SAM" id="MobiDB-lite"/>
    </source>
</evidence>
<dbReference type="AlphaFoldDB" id="A0A0V1PY92"/>
<keyword evidence="3" id="KW-1185">Reference proteome</keyword>